<gene>
    <name evidence="10" type="ORF">HK103_000888</name>
</gene>
<dbReference type="EMBL" id="JADGKB010000012">
    <property type="protein sequence ID" value="KAJ3260253.1"/>
    <property type="molecule type" value="Genomic_DNA"/>
</dbReference>
<evidence type="ECO:0000256" key="2">
    <source>
        <dbReference type="ARBA" id="ARBA00004123"/>
    </source>
</evidence>
<dbReference type="AlphaFoldDB" id="A0AAD5UM92"/>
<dbReference type="PANTHER" id="PTHR41391">
    <property type="entry name" value="RESTRICTION OF TELOMERE CAPPING PROTEIN 4"/>
    <property type="match status" value="1"/>
</dbReference>
<sequence>MTRQPTTIDIPVNKPPLYSTKKNSSSNPVTNKRLPIAPDSSMDFLSQLNSMAQDVTPGSNSNATAKNDFFNMDKKPKRKPKDFLKSIKDIDGKDLASQHTNDRVYRKSDIKKEKGKKPRRSPKKGCALDDFDFESSGRTATSDRSSGRISTKFGQYAESSDDSEVEKKRKRNRKDPDHSEYGKAKKERPKMKLDDLLFEIPTKMSNFSQELPLDVTPVAISSQEALGKDSVKCPVDPLCAKILKKPFSQKLQHLFEEYQRVKDNPRARMTARHRFCDYHNAEEHVIPHGIASGYHLEIEFKKLPERIKQFTERLEGIINGRIRSKFRDAIIETFNSEGAWKAQGNATKFLKIEQAQCGYYGWTGSNYIFKELLRIFKVEKSILTPEKAFPQSVNDFIQLVLVPETALLLIAQDQKLNVEYGEQLKQAERILRESSEFGNTVHGILVKDEDMLE</sequence>
<evidence type="ECO:0000256" key="5">
    <source>
        <dbReference type="ARBA" id="ARBA00015162"/>
    </source>
</evidence>
<evidence type="ECO:0000256" key="3">
    <source>
        <dbReference type="ARBA" id="ARBA00004496"/>
    </source>
</evidence>
<feature type="compositionally biased region" description="Basic residues" evidence="8">
    <location>
        <begin position="113"/>
        <end position="123"/>
    </location>
</feature>
<keyword evidence="7" id="KW-0539">Nucleus</keyword>
<dbReference type="InterPro" id="IPR039024">
    <property type="entry name" value="RTC4"/>
</dbReference>
<protein>
    <recommendedName>
        <fullName evidence="5">Restriction of telomere capping protein 4</fullName>
    </recommendedName>
</protein>
<dbReference type="Proteomes" id="UP001210925">
    <property type="component" value="Unassembled WGS sequence"/>
</dbReference>
<feature type="compositionally biased region" description="Basic and acidic residues" evidence="8">
    <location>
        <begin position="81"/>
        <end position="112"/>
    </location>
</feature>
<comment type="function">
    <text evidence="1">May be involved in a process influencing telomere capping.</text>
</comment>
<comment type="similarity">
    <text evidence="4">Belongs to the RTC4 family.</text>
</comment>
<evidence type="ECO:0000313" key="11">
    <source>
        <dbReference type="Proteomes" id="UP001210925"/>
    </source>
</evidence>
<keyword evidence="6" id="KW-0963">Cytoplasm</keyword>
<evidence type="ECO:0000256" key="8">
    <source>
        <dbReference type="SAM" id="MobiDB-lite"/>
    </source>
</evidence>
<dbReference type="InterPro" id="IPR028094">
    <property type="entry name" value="RTC4_C"/>
</dbReference>
<feature type="compositionally biased region" description="Polar residues" evidence="8">
    <location>
        <begin position="136"/>
        <end position="153"/>
    </location>
</feature>
<accession>A0AAD5UM92</accession>
<feature type="region of interest" description="Disordered" evidence="8">
    <location>
        <begin position="1"/>
        <end position="188"/>
    </location>
</feature>
<dbReference type="GO" id="GO:0005737">
    <property type="term" value="C:cytoplasm"/>
    <property type="evidence" value="ECO:0007669"/>
    <property type="project" value="UniProtKB-SubCell"/>
</dbReference>
<reference evidence="10" key="1">
    <citation type="submission" date="2020-05" db="EMBL/GenBank/DDBJ databases">
        <title>Phylogenomic resolution of chytrid fungi.</title>
        <authorList>
            <person name="Stajich J.E."/>
            <person name="Amses K."/>
            <person name="Simmons R."/>
            <person name="Seto K."/>
            <person name="Myers J."/>
            <person name="Bonds A."/>
            <person name="Quandt C.A."/>
            <person name="Barry K."/>
            <person name="Liu P."/>
            <person name="Grigoriev I."/>
            <person name="Longcore J.E."/>
            <person name="James T.Y."/>
        </authorList>
    </citation>
    <scope>NUCLEOTIDE SEQUENCE</scope>
    <source>
        <strain evidence="10">PLAUS21</strain>
    </source>
</reference>
<dbReference type="SMART" id="SM01312">
    <property type="entry name" value="RTC4"/>
    <property type="match status" value="1"/>
</dbReference>
<evidence type="ECO:0000259" key="9">
    <source>
        <dbReference type="SMART" id="SM01312"/>
    </source>
</evidence>
<proteinExistence type="inferred from homology"/>
<evidence type="ECO:0000256" key="1">
    <source>
        <dbReference type="ARBA" id="ARBA00002738"/>
    </source>
</evidence>
<organism evidence="10 11">
    <name type="scientific">Boothiomyces macroporosus</name>
    <dbReference type="NCBI Taxonomy" id="261099"/>
    <lineage>
        <taxon>Eukaryota</taxon>
        <taxon>Fungi</taxon>
        <taxon>Fungi incertae sedis</taxon>
        <taxon>Chytridiomycota</taxon>
        <taxon>Chytridiomycota incertae sedis</taxon>
        <taxon>Chytridiomycetes</taxon>
        <taxon>Rhizophydiales</taxon>
        <taxon>Terramycetaceae</taxon>
        <taxon>Boothiomyces</taxon>
    </lineage>
</organism>
<dbReference type="GO" id="GO:0005634">
    <property type="term" value="C:nucleus"/>
    <property type="evidence" value="ECO:0007669"/>
    <property type="project" value="UniProtKB-SubCell"/>
</dbReference>
<dbReference type="PANTHER" id="PTHR41391:SF1">
    <property type="entry name" value="RESTRICTION OF TELOMERE CAPPING PROTEIN 4"/>
    <property type="match status" value="1"/>
</dbReference>
<feature type="compositionally biased region" description="Polar residues" evidence="8">
    <location>
        <begin position="43"/>
        <end position="65"/>
    </location>
</feature>
<name>A0AAD5UM92_9FUNG</name>
<comment type="caution">
    <text evidence="10">The sequence shown here is derived from an EMBL/GenBank/DDBJ whole genome shotgun (WGS) entry which is preliminary data.</text>
</comment>
<keyword evidence="11" id="KW-1185">Reference proteome</keyword>
<feature type="domain" description="Restriction of telomere capping protein 4 C-terminal" evidence="9">
    <location>
        <begin position="317"/>
        <end position="444"/>
    </location>
</feature>
<evidence type="ECO:0000256" key="4">
    <source>
        <dbReference type="ARBA" id="ARBA00009461"/>
    </source>
</evidence>
<evidence type="ECO:0000256" key="6">
    <source>
        <dbReference type="ARBA" id="ARBA00022490"/>
    </source>
</evidence>
<feature type="compositionally biased region" description="Basic and acidic residues" evidence="8">
    <location>
        <begin position="174"/>
        <end position="188"/>
    </location>
</feature>
<dbReference type="Pfam" id="PF14474">
    <property type="entry name" value="RTC4"/>
    <property type="match status" value="1"/>
</dbReference>
<feature type="compositionally biased region" description="Polar residues" evidence="8">
    <location>
        <begin position="20"/>
        <end position="30"/>
    </location>
</feature>
<evidence type="ECO:0000256" key="7">
    <source>
        <dbReference type="ARBA" id="ARBA00023242"/>
    </source>
</evidence>
<evidence type="ECO:0000313" key="10">
    <source>
        <dbReference type="EMBL" id="KAJ3260253.1"/>
    </source>
</evidence>
<comment type="subcellular location">
    <subcellularLocation>
        <location evidence="3">Cytoplasm</location>
    </subcellularLocation>
    <subcellularLocation>
        <location evidence="2">Nucleus</location>
    </subcellularLocation>
</comment>